<dbReference type="InterPro" id="IPR055488">
    <property type="entry name" value="DUF7060"/>
</dbReference>
<evidence type="ECO:0000259" key="3">
    <source>
        <dbReference type="Pfam" id="PF23200"/>
    </source>
</evidence>
<evidence type="ECO:0000313" key="5">
    <source>
        <dbReference type="Proteomes" id="UP000055048"/>
    </source>
</evidence>
<evidence type="ECO:0000259" key="2">
    <source>
        <dbReference type="Pfam" id="PF23199"/>
    </source>
</evidence>
<feature type="non-terminal residue" evidence="4">
    <location>
        <position position="1"/>
    </location>
</feature>
<dbReference type="InterPro" id="IPR032942">
    <property type="entry name" value="BPI/LBP/Plunc"/>
</dbReference>
<accession>A0A0V0UHS5</accession>
<dbReference type="GO" id="GO:0008289">
    <property type="term" value="F:lipid binding"/>
    <property type="evidence" value="ECO:0007669"/>
    <property type="project" value="InterPro"/>
</dbReference>
<name>A0A0V0UHS5_9BILA</name>
<evidence type="ECO:0000313" key="4">
    <source>
        <dbReference type="EMBL" id="KRX50927.1"/>
    </source>
</evidence>
<dbReference type="PANTHER" id="PTHR10504">
    <property type="entry name" value="BACTERICIDAL PERMEABILITY-INCREASING BPI PROTEIN-RELATED"/>
    <property type="match status" value="1"/>
</dbReference>
<dbReference type="Pfam" id="PF23200">
    <property type="entry name" value="DUF7061"/>
    <property type="match status" value="1"/>
</dbReference>
<dbReference type="SUPFAM" id="SSF55394">
    <property type="entry name" value="Bactericidal permeability-increasing protein, BPI"/>
    <property type="match status" value="1"/>
</dbReference>
<dbReference type="Pfam" id="PF23199">
    <property type="entry name" value="DUF7060"/>
    <property type="match status" value="1"/>
</dbReference>
<evidence type="ECO:0000256" key="1">
    <source>
        <dbReference type="SAM" id="MobiDB-lite"/>
    </source>
</evidence>
<dbReference type="EMBL" id="JYDJ01000002">
    <property type="protein sequence ID" value="KRX50927.1"/>
    <property type="molecule type" value="Genomic_DNA"/>
</dbReference>
<dbReference type="GO" id="GO:0005615">
    <property type="term" value="C:extracellular space"/>
    <property type="evidence" value="ECO:0007669"/>
    <property type="project" value="TreeGrafter"/>
</dbReference>
<dbReference type="InterPro" id="IPR017943">
    <property type="entry name" value="Bactericidal_perm-incr_a/b_dom"/>
</dbReference>
<proteinExistence type="predicted"/>
<organism evidence="4 5">
    <name type="scientific">Trichinella murrelli</name>
    <dbReference type="NCBI Taxonomy" id="144512"/>
    <lineage>
        <taxon>Eukaryota</taxon>
        <taxon>Metazoa</taxon>
        <taxon>Ecdysozoa</taxon>
        <taxon>Nematoda</taxon>
        <taxon>Enoplea</taxon>
        <taxon>Dorylaimia</taxon>
        <taxon>Trichinellida</taxon>
        <taxon>Trichinellidae</taxon>
        <taxon>Trichinella</taxon>
    </lineage>
</organism>
<sequence length="552" mass="62521">LNTLQRVDVLKAQLFNKLANCSKLQLYNFIESYKNVIFGCAIAKGNKVRVLHFPLITENGNKNFFDEAPIPRFYRNSLQKPISTTSKPVHECTSSSQITTTSVSTQGPDSNDKPEIIERPGWSSGNAGIYIRLNKLGLQDIVRQFGKKLSQQTMKSKIDDIIMLPLLGGVFNITEMKFKRLATFYSHYLVHPSTFVLGFKDASAAFTAKWSYDSEISMSKPRSERLSGDFTAIFDEFTQKLSFMLSRHTDGSIYASNMQCNFTSKKIKFSLLGRGSLINRLNKNIPKDAIMPHVSAYLCKSNIAYVKKALEQLKESYPVKFPLLNDPLYLNGALQKNPLVNKSFIDFSLQGAVEGNKSILPEIHSFNLTGCESRYMRCIYMGEVVMNSLFYQAYDNENFLHKATTACLLSNITYVYVDVSLIKPPVVKYHKNVAECHMQGEITPANSDEKCCTGFFNSTAKFTPKIQGNFTYAEISNVKSTLELLDENTLSHTDLDKLIRSINTAVQSRINMFLKRNMVPLPQSRRIIWHYNKPVMIERAMLISGRSNTLLL</sequence>
<feature type="compositionally biased region" description="Low complexity" evidence="1">
    <location>
        <begin position="93"/>
        <end position="105"/>
    </location>
</feature>
<protein>
    <recommendedName>
        <fullName evidence="6">Bactericidal permeability-increasing protein</fullName>
    </recommendedName>
</protein>
<dbReference type="Gene3D" id="3.15.10.10">
    <property type="entry name" value="Bactericidal permeability-increasing protein, domain 1"/>
    <property type="match status" value="1"/>
</dbReference>
<dbReference type="InterPro" id="IPR055489">
    <property type="entry name" value="DUF7061"/>
</dbReference>
<feature type="region of interest" description="Disordered" evidence="1">
    <location>
        <begin position="85"/>
        <end position="118"/>
    </location>
</feature>
<keyword evidence="5" id="KW-1185">Reference proteome</keyword>
<feature type="domain" description="DUF7060" evidence="2">
    <location>
        <begin position="341"/>
        <end position="547"/>
    </location>
</feature>
<comment type="caution">
    <text evidence="4">The sequence shown here is derived from an EMBL/GenBank/DDBJ whole genome shotgun (WGS) entry which is preliminary data.</text>
</comment>
<evidence type="ECO:0008006" key="6">
    <source>
        <dbReference type="Google" id="ProtNLM"/>
    </source>
</evidence>
<dbReference type="Proteomes" id="UP000055048">
    <property type="component" value="Unassembled WGS sequence"/>
</dbReference>
<dbReference type="OrthoDB" id="5914988at2759"/>
<reference evidence="4 5" key="1">
    <citation type="submission" date="2015-01" db="EMBL/GenBank/DDBJ databases">
        <title>Evolution of Trichinella species and genotypes.</title>
        <authorList>
            <person name="Korhonen P.K."/>
            <person name="Edoardo P."/>
            <person name="Giuseppe L.R."/>
            <person name="Gasser R.B."/>
        </authorList>
    </citation>
    <scope>NUCLEOTIDE SEQUENCE [LARGE SCALE GENOMIC DNA]</scope>
    <source>
        <strain evidence="4">ISS417</strain>
    </source>
</reference>
<dbReference type="PANTHER" id="PTHR10504:SF131">
    <property type="entry name" value="BPI2 DOMAIN-CONTAINING PROTEIN"/>
    <property type="match status" value="1"/>
</dbReference>
<gene>
    <name evidence="4" type="ORF">T05_419</name>
</gene>
<feature type="domain" description="DUF7061" evidence="3">
    <location>
        <begin position="125"/>
        <end position="340"/>
    </location>
</feature>
<dbReference type="AlphaFoldDB" id="A0A0V0UHS5"/>
<dbReference type="Gene3D" id="3.15.20.10">
    <property type="entry name" value="Bactericidal permeability-increasing protein, domain 2"/>
    <property type="match status" value="1"/>
</dbReference>